<feature type="transmembrane region" description="Helical" evidence="7">
    <location>
        <begin position="132"/>
        <end position="160"/>
    </location>
</feature>
<dbReference type="PANTHER" id="PTHR43386:SF1">
    <property type="entry name" value="D,D-DIPEPTIDE TRANSPORT SYSTEM PERMEASE PROTEIN DDPC-RELATED"/>
    <property type="match status" value="1"/>
</dbReference>
<evidence type="ECO:0000256" key="4">
    <source>
        <dbReference type="ARBA" id="ARBA00022692"/>
    </source>
</evidence>
<organism evidence="9 10">
    <name type="scientific">Herpetosiphon gulosus</name>
    <dbReference type="NCBI Taxonomy" id="1973496"/>
    <lineage>
        <taxon>Bacteria</taxon>
        <taxon>Bacillati</taxon>
        <taxon>Chloroflexota</taxon>
        <taxon>Chloroflexia</taxon>
        <taxon>Herpetosiphonales</taxon>
        <taxon>Herpetosiphonaceae</taxon>
        <taxon>Herpetosiphon</taxon>
    </lineage>
</organism>
<evidence type="ECO:0000256" key="5">
    <source>
        <dbReference type="ARBA" id="ARBA00022989"/>
    </source>
</evidence>
<evidence type="ECO:0000313" key="10">
    <source>
        <dbReference type="Proteomes" id="UP001428290"/>
    </source>
</evidence>
<feature type="transmembrane region" description="Helical" evidence="7">
    <location>
        <begin position="273"/>
        <end position="298"/>
    </location>
</feature>
<feature type="domain" description="ABC transmembrane type-1" evidence="8">
    <location>
        <begin position="128"/>
        <end position="342"/>
    </location>
</feature>
<evidence type="ECO:0000256" key="6">
    <source>
        <dbReference type="ARBA" id="ARBA00023136"/>
    </source>
</evidence>
<gene>
    <name evidence="9" type="ORF">Hgul01_02786</name>
</gene>
<protein>
    <recommendedName>
        <fullName evidence="8">ABC transmembrane type-1 domain-containing protein</fullName>
    </recommendedName>
</protein>
<dbReference type="PROSITE" id="PS50928">
    <property type="entry name" value="ABC_TM1"/>
    <property type="match status" value="1"/>
</dbReference>
<evidence type="ECO:0000256" key="7">
    <source>
        <dbReference type="RuleBase" id="RU363032"/>
    </source>
</evidence>
<feature type="transmembrane region" description="Helical" evidence="7">
    <location>
        <begin position="42"/>
        <end position="60"/>
    </location>
</feature>
<comment type="similarity">
    <text evidence="7">Belongs to the binding-protein-dependent transport system permease family.</text>
</comment>
<dbReference type="CDD" id="cd06261">
    <property type="entry name" value="TM_PBP2"/>
    <property type="match status" value="1"/>
</dbReference>
<keyword evidence="10" id="KW-1185">Reference proteome</keyword>
<keyword evidence="3" id="KW-1003">Cell membrane</keyword>
<feature type="transmembrane region" description="Helical" evidence="7">
    <location>
        <begin position="321"/>
        <end position="342"/>
    </location>
</feature>
<name>A0ABP9X326_9CHLR</name>
<dbReference type="Pfam" id="PF00528">
    <property type="entry name" value="BPD_transp_1"/>
    <property type="match status" value="1"/>
</dbReference>
<reference evidence="9 10" key="1">
    <citation type="submission" date="2024-02" db="EMBL/GenBank/DDBJ databases">
        <title>Herpetosiphon gulosus NBRC 112829.</title>
        <authorList>
            <person name="Ichikawa N."/>
            <person name="Katano-Makiyama Y."/>
            <person name="Hidaka K."/>
        </authorList>
    </citation>
    <scope>NUCLEOTIDE SEQUENCE [LARGE SCALE GENOMIC DNA]</scope>
    <source>
        <strain evidence="9 10">NBRC 112829</strain>
    </source>
</reference>
<dbReference type="SUPFAM" id="SSF161098">
    <property type="entry name" value="MetI-like"/>
    <property type="match status" value="1"/>
</dbReference>
<evidence type="ECO:0000313" key="9">
    <source>
        <dbReference type="EMBL" id="GAA5528983.1"/>
    </source>
</evidence>
<dbReference type="Gene3D" id="1.10.3720.10">
    <property type="entry name" value="MetI-like"/>
    <property type="match status" value="1"/>
</dbReference>
<proteinExistence type="inferred from homology"/>
<evidence type="ECO:0000259" key="8">
    <source>
        <dbReference type="PROSITE" id="PS50928"/>
    </source>
</evidence>
<dbReference type="PANTHER" id="PTHR43386">
    <property type="entry name" value="OLIGOPEPTIDE TRANSPORT SYSTEM PERMEASE PROTEIN APPC"/>
    <property type="match status" value="1"/>
</dbReference>
<sequence length="355" mass="38832">MATTEPTITNKPTSDQALLSRKPRSLWSDARRRLFSSTVGRLGMVICAFLFAIAIITPLVQPLDQTLNRDTANKLQPPSWLMTAEERADAASKSIDKARKDIPWGRFERPFGTDQLGRDIFIRVLHGAPISLTVGTFAVILAVIFGSLLGLISGFFGGIIDTVATWLMDILLAFPSILLAIALTAISNNRESFSYKFSQQITELPILQTIFDPPLFNAMLAVAVVEIPIFGRIARAAVLSVRNQEYINAAEAVGVSRMRMLLRHILPNSLTPILVQMTLSVASSITSVAALGFLGLGAQPPRPEWGSMLSTAREYVGTGQWWYALFPGIAIMLTVLGFNLLGDGLRDALDPRLKH</sequence>
<evidence type="ECO:0000256" key="2">
    <source>
        <dbReference type="ARBA" id="ARBA00022448"/>
    </source>
</evidence>
<dbReference type="RefSeq" id="WP_345722601.1">
    <property type="nucleotide sequence ID" value="NZ_BAABRU010000009.1"/>
</dbReference>
<dbReference type="EMBL" id="BAABRU010000009">
    <property type="protein sequence ID" value="GAA5528983.1"/>
    <property type="molecule type" value="Genomic_DNA"/>
</dbReference>
<dbReference type="InterPro" id="IPR025966">
    <property type="entry name" value="OppC_N"/>
</dbReference>
<dbReference type="Pfam" id="PF12911">
    <property type="entry name" value="OppC_N"/>
    <property type="match status" value="1"/>
</dbReference>
<evidence type="ECO:0000256" key="3">
    <source>
        <dbReference type="ARBA" id="ARBA00022475"/>
    </source>
</evidence>
<dbReference type="InterPro" id="IPR035906">
    <property type="entry name" value="MetI-like_sf"/>
</dbReference>
<feature type="transmembrane region" description="Helical" evidence="7">
    <location>
        <begin position="166"/>
        <end position="186"/>
    </location>
</feature>
<dbReference type="InterPro" id="IPR050366">
    <property type="entry name" value="BP-dependent_transpt_permease"/>
</dbReference>
<accession>A0ABP9X326</accession>
<comment type="caution">
    <text evidence="9">The sequence shown here is derived from an EMBL/GenBank/DDBJ whole genome shotgun (WGS) entry which is preliminary data.</text>
</comment>
<keyword evidence="6 7" id="KW-0472">Membrane</keyword>
<evidence type="ECO:0000256" key="1">
    <source>
        <dbReference type="ARBA" id="ARBA00004651"/>
    </source>
</evidence>
<dbReference type="InterPro" id="IPR000515">
    <property type="entry name" value="MetI-like"/>
</dbReference>
<keyword evidence="5 7" id="KW-1133">Transmembrane helix</keyword>
<dbReference type="Proteomes" id="UP001428290">
    <property type="component" value="Unassembled WGS sequence"/>
</dbReference>
<keyword evidence="4 7" id="KW-0812">Transmembrane</keyword>
<keyword evidence="2 7" id="KW-0813">Transport</keyword>
<comment type="subcellular location">
    <subcellularLocation>
        <location evidence="1 7">Cell membrane</location>
        <topology evidence="1 7">Multi-pass membrane protein</topology>
    </subcellularLocation>
</comment>